<keyword evidence="2" id="KW-1185">Reference proteome</keyword>
<comment type="caution">
    <text evidence="1">The sequence shown here is derived from an EMBL/GenBank/DDBJ whole genome shotgun (WGS) entry which is preliminary data.</text>
</comment>
<organism evidence="1 2">
    <name type="scientific">Pistacia integerrima</name>
    <dbReference type="NCBI Taxonomy" id="434235"/>
    <lineage>
        <taxon>Eukaryota</taxon>
        <taxon>Viridiplantae</taxon>
        <taxon>Streptophyta</taxon>
        <taxon>Embryophyta</taxon>
        <taxon>Tracheophyta</taxon>
        <taxon>Spermatophyta</taxon>
        <taxon>Magnoliopsida</taxon>
        <taxon>eudicotyledons</taxon>
        <taxon>Gunneridae</taxon>
        <taxon>Pentapetalae</taxon>
        <taxon>rosids</taxon>
        <taxon>malvids</taxon>
        <taxon>Sapindales</taxon>
        <taxon>Anacardiaceae</taxon>
        <taxon>Pistacia</taxon>
    </lineage>
</organism>
<accession>A0ACC0YQY7</accession>
<gene>
    <name evidence="1" type="ORF">Pint_28671</name>
</gene>
<dbReference type="EMBL" id="CM047740">
    <property type="protein sequence ID" value="KAJ0039839.1"/>
    <property type="molecule type" value="Genomic_DNA"/>
</dbReference>
<protein>
    <submittedName>
        <fullName evidence="1">Uncharacterized protein</fullName>
    </submittedName>
</protein>
<reference evidence="2" key="1">
    <citation type="journal article" date="2023" name="G3 (Bethesda)">
        <title>Genome assembly and association tests identify interacting loci associated with vigor, precocity, and sex in interspecific pistachio rootstocks.</title>
        <authorList>
            <person name="Palmer W."/>
            <person name="Jacygrad E."/>
            <person name="Sagayaradj S."/>
            <person name="Cavanaugh K."/>
            <person name="Han R."/>
            <person name="Bertier L."/>
            <person name="Beede B."/>
            <person name="Kafkas S."/>
            <person name="Golino D."/>
            <person name="Preece J."/>
            <person name="Michelmore R."/>
        </authorList>
    </citation>
    <scope>NUCLEOTIDE SEQUENCE [LARGE SCALE GENOMIC DNA]</scope>
</reference>
<sequence length="66" mass="7985">MIGNRGHPRPVFIGDWARFARAKRLQRKDRLIFTQLEHGEYRIEVFRKTDFKLFGQNVMWVHVDEA</sequence>
<dbReference type="Proteomes" id="UP001163603">
    <property type="component" value="Chromosome 5"/>
</dbReference>
<proteinExistence type="predicted"/>
<evidence type="ECO:0000313" key="1">
    <source>
        <dbReference type="EMBL" id="KAJ0039839.1"/>
    </source>
</evidence>
<evidence type="ECO:0000313" key="2">
    <source>
        <dbReference type="Proteomes" id="UP001163603"/>
    </source>
</evidence>
<name>A0ACC0YQY7_9ROSI</name>